<dbReference type="EMBL" id="CAJVPP010004693">
    <property type="protein sequence ID" value="CAG8653961.1"/>
    <property type="molecule type" value="Genomic_DNA"/>
</dbReference>
<comment type="caution">
    <text evidence="2">The sequence shown here is derived from an EMBL/GenBank/DDBJ whole genome shotgun (WGS) entry which is preliminary data.</text>
</comment>
<feature type="compositionally biased region" description="Basic and acidic residues" evidence="1">
    <location>
        <begin position="82"/>
        <end position="104"/>
    </location>
</feature>
<feature type="region of interest" description="Disordered" evidence="1">
    <location>
        <begin position="57"/>
        <end position="105"/>
    </location>
</feature>
<evidence type="ECO:0000256" key="1">
    <source>
        <dbReference type="SAM" id="MobiDB-lite"/>
    </source>
</evidence>
<name>A0A9N9H3H1_FUNMO</name>
<evidence type="ECO:0000313" key="3">
    <source>
        <dbReference type="Proteomes" id="UP000789375"/>
    </source>
</evidence>
<feature type="compositionally biased region" description="Polar residues" evidence="1">
    <location>
        <begin position="71"/>
        <end position="81"/>
    </location>
</feature>
<keyword evidence="3" id="KW-1185">Reference proteome</keyword>
<sequence length="238" mass="27656">MTSDSSAYFKECTNWTALEKIILLDDLNRVNAKKCLIRFEIHSIVTDATITDIKQKYQSKENNEESGGSSYQDNNSDGNSKSPDERMSKRQRRSETTKQVDNNDHNNFVEVCPSAEICKKCWSRINYFELGDDDLSDDEYEIRLIEANLVNISSNRSLTDKDLLKILKEQAKSNPFPNVNITGLKNWIKQNYLRDIDNTLSNLRATTEIKEFDKNQFDLIKRILEYKLAFKGWAWKST</sequence>
<reference evidence="2" key="1">
    <citation type="submission" date="2021-06" db="EMBL/GenBank/DDBJ databases">
        <authorList>
            <person name="Kallberg Y."/>
            <person name="Tangrot J."/>
            <person name="Rosling A."/>
        </authorList>
    </citation>
    <scope>NUCLEOTIDE SEQUENCE</scope>
    <source>
        <strain evidence="2">87-6 pot B 2015</strain>
    </source>
</reference>
<protein>
    <submittedName>
        <fullName evidence="2">10200_t:CDS:1</fullName>
    </submittedName>
</protein>
<dbReference type="Proteomes" id="UP000789375">
    <property type="component" value="Unassembled WGS sequence"/>
</dbReference>
<proteinExistence type="predicted"/>
<organism evidence="2 3">
    <name type="scientific">Funneliformis mosseae</name>
    <name type="common">Endomycorrhizal fungus</name>
    <name type="synonym">Glomus mosseae</name>
    <dbReference type="NCBI Taxonomy" id="27381"/>
    <lineage>
        <taxon>Eukaryota</taxon>
        <taxon>Fungi</taxon>
        <taxon>Fungi incertae sedis</taxon>
        <taxon>Mucoromycota</taxon>
        <taxon>Glomeromycotina</taxon>
        <taxon>Glomeromycetes</taxon>
        <taxon>Glomerales</taxon>
        <taxon>Glomeraceae</taxon>
        <taxon>Funneliformis</taxon>
    </lineage>
</organism>
<gene>
    <name evidence="2" type="ORF">FMOSSE_LOCUS11611</name>
</gene>
<evidence type="ECO:0000313" key="2">
    <source>
        <dbReference type="EMBL" id="CAG8653961.1"/>
    </source>
</evidence>
<accession>A0A9N9H3H1</accession>
<dbReference type="AlphaFoldDB" id="A0A9N9H3H1"/>